<sequence length="137" mass="15135">MENTLGPTPVSACHNASERECHTPERESVLPHPASHAAHLPCTRHSVRRLEVPPSPRQMLGDRSGNDRRKVTRKICRSGASRRQRSRLSRALRGPALLPVYCRAGQLFLSQARGNTGRVWRWRTLSGGQAALSSAPS</sequence>
<gene>
    <name evidence="2" type="ORF">AAFF_G00180740</name>
</gene>
<reference evidence="2" key="1">
    <citation type="journal article" date="2023" name="Science">
        <title>Genome structures resolve the early diversification of teleost fishes.</title>
        <authorList>
            <person name="Parey E."/>
            <person name="Louis A."/>
            <person name="Montfort J."/>
            <person name="Bouchez O."/>
            <person name="Roques C."/>
            <person name="Iampietro C."/>
            <person name="Lluch J."/>
            <person name="Castinel A."/>
            <person name="Donnadieu C."/>
            <person name="Desvignes T."/>
            <person name="Floi Bucao C."/>
            <person name="Jouanno E."/>
            <person name="Wen M."/>
            <person name="Mejri S."/>
            <person name="Dirks R."/>
            <person name="Jansen H."/>
            <person name="Henkel C."/>
            <person name="Chen W.J."/>
            <person name="Zahm M."/>
            <person name="Cabau C."/>
            <person name="Klopp C."/>
            <person name="Thompson A.W."/>
            <person name="Robinson-Rechavi M."/>
            <person name="Braasch I."/>
            <person name="Lecointre G."/>
            <person name="Bobe J."/>
            <person name="Postlethwait J.H."/>
            <person name="Berthelot C."/>
            <person name="Roest Crollius H."/>
            <person name="Guiguen Y."/>
        </authorList>
    </citation>
    <scope>NUCLEOTIDE SEQUENCE</scope>
    <source>
        <strain evidence="2">NC1722</strain>
    </source>
</reference>
<organism evidence="2 3">
    <name type="scientific">Aldrovandia affinis</name>
    <dbReference type="NCBI Taxonomy" id="143900"/>
    <lineage>
        <taxon>Eukaryota</taxon>
        <taxon>Metazoa</taxon>
        <taxon>Chordata</taxon>
        <taxon>Craniata</taxon>
        <taxon>Vertebrata</taxon>
        <taxon>Euteleostomi</taxon>
        <taxon>Actinopterygii</taxon>
        <taxon>Neopterygii</taxon>
        <taxon>Teleostei</taxon>
        <taxon>Notacanthiformes</taxon>
        <taxon>Halosauridae</taxon>
        <taxon>Aldrovandia</taxon>
    </lineage>
</organism>
<accession>A0AAD7SYC6</accession>
<evidence type="ECO:0000313" key="2">
    <source>
        <dbReference type="EMBL" id="KAJ8411039.1"/>
    </source>
</evidence>
<keyword evidence="3" id="KW-1185">Reference proteome</keyword>
<feature type="region of interest" description="Disordered" evidence="1">
    <location>
        <begin position="50"/>
        <end position="88"/>
    </location>
</feature>
<evidence type="ECO:0000256" key="1">
    <source>
        <dbReference type="SAM" id="MobiDB-lite"/>
    </source>
</evidence>
<name>A0AAD7SYC6_9TELE</name>
<dbReference type="EMBL" id="JAINUG010000024">
    <property type="protein sequence ID" value="KAJ8411039.1"/>
    <property type="molecule type" value="Genomic_DNA"/>
</dbReference>
<protein>
    <submittedName>
        <fullName evidence="2">Uncharacterized protein</fullName>
    </submittedName>
</protein>
<evidence type="ECO:0000313" key="3">
    <source>
        <dbReference type="Proteomes" id="UP001221898"/>
    </source>
</evidence>
<feature type="region of interest" description="Disordered" evidence="1">
    <location>
        <begin position="1"/>
        <end position="37"/>
    </location>
</feature>
<dbReference type="Proteomes" id="UP001221898">
    <property type="component" value="Unassembled WGS sequence"/>
</dbReference>
<comment type="caution">
    <text evidence="2">The sequence shown here is derived from an EMBL/GenBank/DDBJ whole genome shotgun (WGS) entry which is preliminary data.</text>
</comment>
<proteinExistence type="predicted"/>
<dbReference type="AlphaFoldDB" id="A0AAD7SYC6"/>
<feature type="compositionally biased region" description="Basic residues" evidence="1">
    <location>
        <begin position="70"/>
        <end position="88"/>
    </location>
</feature>
<feature type="compositionally biased region" description="Basic and acidic residues" evidence="1">
    <location>
        <begin position="16"/>
        <end position="29"/>
    </location>
</feature>